<organism evidence="2 3">
    <name type="scientific">Phanerochaete sordida</name>
    <dbReference type="NCBI Taxonomy" id="48140"/>
    <lineage>
        <taxon>Eukaryota</taxon>
        <taxon>Fungi</taxon>
        <taxon>Dikarya</taxon>
        <taxon>Basidiomycota</taxon>
        <taxon>Agaricomycotina</taxon>
        <taxon>Agaricomycetes</taxon>
        <taxon>Polyporales</taxon>
        <taxon>Phanerochaetaceae</taxon>
        <taxon>Phanerochaete</taxon>
    </lineage>
</organism>
<evidence type="ECO:0000313" key="2">
    <source>
        <dbReference type="EMBL" id="GJE99334.1"/>
    </source>
</evidence>
<comment type="caution">
    <text evidence="2">The sequence shown here is derived from an EMBL/GenBank/DDBJ whole genome shotgun (WGS) entry which is preliminary data.</text>
</comment>
<gene>
    <name evidence="2" type="ORF">PsYK624_155880</name>
</gene>
<sequence>MLPSACACALWTSLPAIAPHKYHYGRIEGNDDRRTCTARGGLERRGDRSRDSSDVESQQCEVFLLNIKVTNTIHPEPRRKTHARTTSNPSPVNSYYKPSVSTAATCHQAGDDEEEDA</sequence>
<dbReference type="Proteomes" id="UP000703269">
    <property type="component" value="Unassembled WGS sequence"/>
</dbReference>
<feature type="region of interest" description="Disordered" evidence="1">
    <location>
        <begin position="73"/>
        <end position="117"/>
    </location>
</feature>
<proteinExistence type="predicted"/>
<feature type="compositionally biased region" description="Polar residues" evidence="1">
    <location>
        <begin position="84"/>
        <end position="93"/>
    </location>
</feature>
<dbReference type="EMBL" id="BPQB01000106">
    <property type="protein sequence ID" value="GJE99334.1"/>
    <property type="molecule type" value="Genomic_DNA"/>
</dbReference>
<dbReference type="AlphaFoldDB" id="A0A9P3GTE7"/>
<name>A0A9P3GTE7_9APHY</name>
<protein>
    <submittedName>
        <fullName evidence="2">Uncharacterized protein</fullName>
    </submittedName>
</protein>
<feature type="compositionally biased region" description="Basic and acidic residues" evidence="1">
    <location>
        <begin position="28"/>
        <end position="53"/>
    </location>
</feature>
<keyword evidence="3" id="KW-1185">Reference proteome</keyword>
<evidence type="ECO:0000256" key="1">
    <source>
        <dbReference type="SAM" id="MobiDB-lite"/>
    </source>
</evidence>
<accession>A0A9P3GTE7</accession>
<evidence type="ECO:0000313" key="3">
    <source>
        <dbReference type="Proteomes" id="UP000703269"/>
    </source>
</evidence>
<reference evidence="2 3" key="1">
    <citation type="submission" date="2021-08" db="EMBL/GenBank/DDBJ databases">
        <title>Draft Genome Sequence of Phanerochaete sordida strain YK-624.</title>
        <authorList>
            <person name="Mori T."/>
            <person name="Dohra H."/>
            <person name="Suzuki T."/>
            <person name="Kawagishi H."/>
            <person name="Hirai H."/>
        </authorList>
    </citation>
    <scope>NUCLEOTIDE SEQUENCE [LARGE SCALE GENOMIC DNA]</scope>
    <source>
        <strain evidence="2 3">YK-624</strain>
    </source>
</reference>
<feature type="region of interest" description="Disordered" evidence="1">
    <location>
        <begin position="28"/>
        <end position="56"/>
    </location>
</feature>